<evidence type="ECO:0000256" key="1">
    <source>
        <dbReference type="ARBA" id="ARBA00004127"/>
    </source>
</evidence>
<dbReference type="Proteomes" id="UP000319852">
    <property type="component" value="Chromosome"/>
</dbReference>
<evidence type="ECO:0000256" key="3">
    <source>
        <dbReference type="ARBA" id="ARBA00022989"/>
    </source>
</evidence>
<dbReference type="Pfam" id="PF04191">
    <property type="entry name" value="PEMT"/>
    <property type="match status" value="1"/>
</dbReference>
<dbReference type="PANTHER" id="PTHR43847">
    <property type="entry name" value="BLL3993 PROTEIN"/>
    <property type="match status" value="1"/>
</dbReference>
<evidence type="ECO:0000313" key="7">
    <source>
        <dbReference type="EMBL" id="QDS99267.1"/>
    </source>
</evidence>
<feature type="transmembrane region" description="Helical" evidence="6">
    <location>
        <begin position="161"/>
        <end position="189"/>
    </location>
</feature>
<keyword evidence="3 6" id="KW-1133">Transmembrane helix</keyword>
<proteinExistence type="predicted"/>
<keyword evidence="2 6" id="KW-0812">Transmembrane</keyword>
<organism evidence="7 8">
    <name type="scientific">Adhaeretor mobilis</name>
    <dbReference type="NCBI Taxonomy" id="1930276"/>
    <lineage>
        <taxon>Bacteria</taxon>
        <taxon>Pseudomonadati</taxon>
        <taxon>Planctomycetota</taxon>
        <taxon>Planctomycetia</taxon>
        <taxon>Pirellulales</taxon>
        <taxon>Lacipirellulaceae</taxon>
        <taxon>Adhaeretor</taxon>
    </lineage>
</organism>
<evidence type="ECO:0000256" key="4">
    <source>
        <dbReference type="ARBA" id="ARBA00023136"/>
    </source>
</evidence>
<sequence>MPFVCSLTNQNYNRRSSTEKKRSKSTEESKKRITALRITFASLTGALLLLIVAMLVYSIVRPSKRMWPPPAQQTWQYYFVWLLTLLSFGGFIVIGLLDWNSLGWPAIVRWPVGLALIFGGNVLAWAGVRQLSMKTTSGSKGPLVTDGLYQYSRNPQYIGDIAIIGGWAIMSASVWAIPLCLGGMLAFVLTPFAEESWLEELHGDDYREYRSRVGRFFGRGCL</sequence>
<gene>
    <name evidence="7" type="ORF">HG15A2_25890</name>
</gene>
<dbReference type="EMBL" id="CP036263">
    <property type="protein sequence ID" value="QDS99267.1"/>
    <property type="molecule type" value="Genomic_DNA"/>
</dbReference>
<dbReference type="AlphaFoldDB" id="A0A517MWS4"/>
<feature type="region of interest" description="Disordered" evidence="5">
    <location>
        <begin position="1"/>
        <end position="26"/>
    </location>
</feature>
<evidence type="ECO:0000313" key="8">
    <source>
        <dbReference type="Proteomes" id="UP000319852"/>
    </source>
</evidence>
<keyword evidence="4 6" id="KW-0472">Membrane</keyword>
<dbReference type="PANTHER" id="PTHR43847:SF1">
    <property type="entry name" value="BLL3993 PROTEIN"/>
    <property type="match status" value="1"/>
</dbReference>
<feature type="compositionally biased region" description="Polar residues" evidence="5">
    <location>
        <begin position="1"/>
        <end position="13"/>
    </location>
</feature>
<dbReference type="InterPro" id="IPR052527">
    <property type="entry name" value="Metal_cation-efflux_comp"/>
</dbReference>
<accession>A0A517MWS4</accession>
<evidence type="ECO:0000256" key="6">
    <source>
        <dbReference type="SAM" id="Phobius"/>
    </source>
</evidence>
<keyword evidence="8" id="KW-1185">Reference proteome</keyword>
<dbReference type="KEGG" id="amob:HG15A2_25890"/>
<reference evidence="7 8" key="1">
    <citation type="submission" date="2019-02" db="EMBL/GenBank/DDBJ databases">
        <title>Deep-cultivation of Planctomycetes and their phenomic and genomic characterization uncovers novel biology.</title>
        <authorList>
            <person name="Wiegand S."/>
            <person name="Jogler M."/>
            <person name="Boedeker C."/>
            <person name="Pinto D."/>
            <person name="Vollmers J."/>
            <person name="Rivas-Marin E."/>
            <person name="Kohn T."/>
            <person name="Peeters S.H."/>
            <person name="Heuer A."/>
            <person name="Rast P."/>
            <person name="Oberbeckmann S."/>
            <person name="Bunk B."/>
            <person name="Jeske O."/>
            <person name="Meyerdierks A."/>
            <person name="Storesund J.E."/>
            <person name="Kallscheuer N."/>
            <person name="Luecker S."/>
            <person name="Lage O.M."/>
            <person name="Pohl T."/>
            <person name="Merkel B.J."/>
            <person name="Hornburger P."/>
            <person name="Mueller R.-W."/>
            <person name="Bruemmer F."/>
            <person name="Labrenz M."/>
            <person name="Spormann A.M."/>
            <person name="Op den Camp H."/>
            <person name="Overmann J."/>
            <person name="Amann R."/>
            <person name="Jetten M.S.M."/>
            <person name="Mascher T."/>
            <person name="Medema M.H."/>
            <person name="Devos D.P."/>
            <person name="Kaster A.-K."/>
            <person name="Ovreas L."/>
            <person name="Rohde M."/>
            <person name="Galperin M.Y."/>
            <person name="Jogler C."/>
        </authorList>
    </citation>
    <scope>NUCLEOTIDE SEQUENCE [LARGE SCALE GENOMIC DNA]</scope>
    <source>
        <strain evidence="7 8">HG15A2</strain>
    </source>
</reference>
<feature type="transmembrane region" description="Helical" evidence="6">
    <location>
        <begin position="109"/>
        <end position="128"/>
    </location>
</feature>
<feature type="transmembrane region" description="Helical" evidence="6">
    <location>
        <begin position="78"/>
        <end position="97"/>
    </location>
</feature>
<feature type="compositionally biased region" description="Basic and acidic residues" evidence="5">
    <location>
        <begin position="16"/>
        <end position="26"/>
    </location>
</feature>
<evidence type="ECO:0000256" key="2">
    <source>
        <dbReference type="ARBA" id="ARBA00022692"/>
    </source>
</evidence>
<protein>
    <submittedName>
        <fullName evidence="7">Uncharacterized protein</fullName>
    </submittedName>
</protein>
<dbReference type="PROSITE" id="PS50244">
    <property type="entry name" value="S5A_REDUCTASE"/>
    <property type="match status" value="1"/>
</dbReference>
<dbReference type="Gene3D" id="1.20.120.1630">
    <property type="match status" value="1"/>
</dbReference>
<comment type="subcellular location">
    <subcellularLocation>
        <location evidence="1">Endomembrane system</location>
        <topology evidence="1">Multi-pass membrane protein</topology>
    </subcellularLocation>
</comment>
<dbReference type="InterPro" id="IPR007318">
    <property type="entry name" value="Phopholipid_MeTrfase"/>
</dbReference>
<name>A0A517MWS4_9BACT</name>
<dbReference type="GO" id="GO:0012505">
    <property type="term" value="C:endomembrane system"/>
    <property type="evidence" value="ECO:0007669"/>
    <property type="project" value="UniProtKB-SubCell"/>
</dbReference>
<evidence type="ECO:0000256" key="5">
    <source>
        <dbReference type="SAM" id="MobiDB-lite"/>
    </source>
</evidence>
<feature type="transmembrane region" description="Helical" evidence="6">
    <location>
        <begin position="35"/>
        <end position="57"/>
    </location>
</feature>